<proteinExistence type="predicted"/>
<name>A0A6L5JV04_RHOTE</name>
<dbReference type="OrthoDB" id="9180432at2"/>
<reference evidence="1 2" key="1">
    <citation type="submission" date="2019-10" db="EMBL/GenBank/DDBJ databases">
        <title>Whole-genome sequence of the purple nonsulfur photosynthetic bacterium Rhodocyclus tenuis.</title>
        <authorList>
            <person name="Kyndt J.A."/>
            <person name="Meyer T.E."/>
        </authorList>
    </citation>
    <scope>NUCLEOTIDE SEQUENCE [LARGE SCALE GENOMIC DNA]</scope>
    <source>
        <strain evidence="1 2">DSM 110</strain>
    </source>
</reference>
<protein>
    <recommendedName>
        <fullName evidence="3">Winged helix-turn-helix domain-containing protein</fullName>
    </recommendedName>
</protein>
<organism evidence="1 2">
    <name type="scientific">Rhodocyclus tenuis</name>
    <name type="common">Rhodospirillum tenue</name>
    <dbReference type="NCBI Taxonomy" id="1066"/>
    <lineage>
        <taxon>Bacteria</taxon>
        <taxon>Pseudomonadati</taxon>
        <taxon>Pseudomonadota</taxon>
        <taxon>Betaproteobacteria</taxon>
        <taxon>Rhodocyclales</taxon>
        <taxon>Rhodocyclaceae</taxon>
        <taxon>Rhodocyclus</taxon>
    </lineage>
</organism>
<dbReference type="Proteomes" id="UP000480275">
    <property type="component" value="Unassembled WGS sequence"/>
</dbReference>
<evidence type="ECO:0000313" key="2">
    <source>
        <dbReference type="Proteomes" id="UP000480275"/>
    </source>
</evidence>
<sequence>MSATQRSSSRSAVPAVERSPAMQRILRLLGRKSNMAVSDMSAEAFVGATTLACGGYVRALKSAKLIHISGWRKTRRGFSTPLYSAGHKPDMPRPEYDDSERNAPGMERIVSALQRLGPMNYRQIADASGLSLNTLKNAGYLDALRTQKRIHICGWQRARNGPMSALYDLGASADVPKPQTLSAAEKNRRCRERKHILCGDRSLLAQLGAVAQL</sequence>
<accession>A0A6L5JV04</accession>
<dbReference type="EMBL" id="WIXJ01000002">
    <property type="protein sequence ID" value="MQY51049.1"/>
    <property type="molecule type" value="Genomic_DNA"/>
</dbReference>
<evidence type="ECO:0008006" key="3">
    <source>
        <dbReference type="Google" id="ProtNLM"/>
    </source>
</evidence>
<dbReference type="AlphaFoldDB" id="A0A6L5JV04"/>
<gene>
    <name evidence="1" type="ORF">GHK24_04555</name>
</gene>
<comment type="caution">
    <text evidence="1">The sequence shown here is derived from an EMBL/GenBank/DDBJ whole genome shotgun (WGS) entry which is preliminary data.</text>
</comment>
<evidence type="ECO:0000313" key="1">
    <source>
        <dbReference type="EMBL" id="MQY51049.1"/>
    </source>
</evidence>